<comment type="caution">
    <text evidence="3">The sequence shown here is derived from an EMBL/GenBank/DDBJ whole genome shotgun (WGS) entry which is preliminary data.</text>
</comment>
<proteinExistence type="predicted"/>
<feature type="domain" description="Ribbon-helix-helix" evidence="2">
    <location>
        <begin position="13"/>
        <end position="75"/>
    </location>
</feature>
<evidence type="ECO:0000313" key="3">
    <source>
        <dbReference type="EMBL" id="RDD63591.1"/>
    </source>
</evidence>
<dbReference type="RefSeq" id="WP_114580848.1">
    <property type="nucleotide sequence ID" value="NZ_QPMH01000002.1"/>
</dbReference>
<accession>A0A369TE12</accession>
<feature type="compositionally biased region" description="Low complexity" evidence="1">
    <location>
        <begin position="98"/>
        <end position="112"/>
    </location>
</feature>
<reference evidence="3 4" key="1">
    <citation type="submission" date="2018-07" db="EMBL/GenBank/DDBJ databases">
        <title>Venubactetium sediminum gen. nov., sp. nov., isolated from a marine solar saltern.</title>
        <authorList>
            <person name="Wang S."/>
        </authorList>
    </citation>
    <scope>NUCLEOTIDE SEQUENCE [LARGE SCALE GENOMIC DNA]</scope>
    <source>
        <strain evidence="3 4">WD2A32</strain>
    </source>
</reference>
<organism evidence="3 4">
    <name type="scientific">Ferruginivarius sediminum</name>
    <dbReference type="NCBI Taxonomy" id="2661937"/>
    <lineage>
        <taxon>Bacteria</taxon>
        <taxon>Pseudomonadati</taxon>
        <taxon>Pseudomonadota</taxon>
        <taxon>Alphaproteobacteria</taxon>
        <taxon>Rhodospirillales</taxon>
        <taxon>Rhodospirillaceae</taxon>
        <taxon>Ferruginivarius</taxon>
    </lineage>
</organism>
<protein>
    <recommendedName>
        <fullName evidence="2">Ribbon-helix-helix domain-containing protein</fullName>
    </recommendedName>
</protein>
<evidence type="ECO:0000259" key="2">
    <source>
        <dbReference type="Pfam" id="PF13467"/>
    </source>
</evidence>
<feature type="region of interest" description="Disordered" evidence="1">
    <location>
        <begin position="96"/>
        <end position="121"/>
    </location>
</feature>
<keyword evidence="4" id="KW-1185">Reference proteome</keyword>
<gene>
    <name evidence="3" type="ORF">DRB17_02980</name>
</gene>
<evidence type="ECO:0000313" key="4">
    <source>
        <dbReference type="Proteomes" id="UP000253941"/>
    </source>
</evidence>
<dbReference type="InterPro" id="IPR038268">
    <property type="entry name" value="RHH_sf"/>
</dbReference>
<dbReference type="EMBL" id="QPMH01000002">
    <property type="protein sequence ID" value="RDD63591.1"/>
    <property type="molecule type" value="Genomic_DNA"/>
</dbReference>
<evidence type="ECO:0000256" key="1">
    <source>
        <dbReference type="SAM" id="MobiDB-lite"/>
    </source>
</evidence>
<name>A0A369TE12_9PROT</name>
<sequence length="121" mass="13285">MNKQDDSEASGLVSRNVTINGRRTSLRLEPEMWEGLEEICQRERSRTSDIVAYVDRYRRGSGLTSSVRVFVLSYFRSAATERGHFLAGHGVLFGNDKNGAPANSANGNGWNGDYSVQPSAG</sequence>
<dbReference type="Proteomes" id="UP000253941">
    <property type="component" value="Unassembled WGS sequence"/>
</dbReference>
<dbReference type="AlphaFoldDB" id="A0A369TE12"/>
<dbReference type="Pfam" id="PF13467">
    <property type="entry name" value="RHH_4"/>
    <property type="match status" value="1"/>
</dbReference>
<dbReference type="Gene3D" id="1.10.3990.20">
    <property type="entry name" value="protein bp1543"/>
    <property type="match status" value="1"/>
</dbReference>
<dbReference type="InterPro" id="IPR027373">
    <property type="entry name" value="RHH_dom"/>
</dbReference>